<feature type="domain" description="SET" evidence="12">
    <location>
        <begin position="1751"/>
        <end position="1903"/>
    </location>
</feature>
<dbReference type="PRINTS" id="PR00738">
    <property type="entry name" value="GLHYDRLASE20"/>
</dbReference>
<feature type="region of interest" description="Disordered" evidence="11">
    <location>
        <begin position="871"/>
        <end position="1074"/>
    </location>
</feature>
<gene>
    <name evidence="14" type="ORF">JVT61DRAFT_7172</name>
</gene>
<dbReference type="CDD" id="cd06562">
    <property type="entry name" value="GH20_HexA_HexB-like"/>
    <property type="match status" value="1"/>
</dbReference>
<feature type="compositionally biased region" description="Pro residues" evidence="11">
    <location>
        <begin position="907"/>
        <end position="916"/>
    </location>
</feature>
<feature type="compositionally biased region" description="Polar residues" evidence="11">
    <location>
        <begin position="784"/>
        <end position="795"/>
    </location>
</feature>
<dbReference type="PANTHER" id="PTHR22600">
    <property type="entry name" value="BETA-HEXOSAMINIDASE"/>
    <property type="match status" value="1"/>
</dbReference>
<dbReference type="InterPro" id="IPR017853">
    <property type="entry name" value="GH"/>
</dbReference>
<dbReference type="Pfam" id="PF00728">
    <property type="entry name" value="Glyco_hydro_20"/>
    <property type="match status" value="1"/>
</dbReference>
<evidence type="ECO:0000256" key="4">
    <source>
        <dbReference type="ARBA" id="ARBA00012663"/>
    </source>
</evidence>
<evidence type="ECO:0000313" key="15">
    <source>
        <dbReference type="Proteomes" id="UP000683000"/>
    </source>
</evidence>
<feature type="compositionally biased region" description="Basic residues" evidence="11">
    <location>
        <begin position="227"/>
        <end position="237"/>
    </location>
</feature>
<evidence type="ECO:0000313" key="14">
    <source>
        <dbReference type="EMBL" id="KAG6372773.1"/>
    </source>
</evidence>
<feature type="compositionally biased region" description="Low complexity" evidence="11">
    <location>
        <begin position="634"/>
        <end position="656"/>
    </location>
</feature>
<feature type="compositionally biased region" description="Basic and acidic residues" evidence="11">
    <location>
        <begin position="1288"/>
        <end position="1297"/>
    </location>
</feature>
<keyword evidence="9" id="KW-0326">Glycosidase</keyword>
<keyword evidence="15" id="KW-1185">Reference proteome</keyword>
<evidence type="ECO:0000256" key="5">
    <source>
        <dbReference type="ARBA" id="ARBA00022454"/>
    </source>
</evidence>
<feature type="compositionally biased region" description="Basic and acidic residues" evidence="11">
    <location>
        <begin position="572"/>
        <end position="584"/>
    </location>
</feature>
<accession>A0A8I3A5T5</accession>
<dbReference type="InterPro" id="IPR001214">
    <property type="entry name" value="SET_dom"/>
</dbReference>
<evidence type="ECO:0000256" key="8">
    <source>
        <dbReference type="ARBA" id="ARBA00023180"/>
    </source>
</evidence>
<dbReference type="SUPFAM" id="SSF51445">
    <property type="entry name" value="(Trans)glycosidases"/>
    <property type="match status" value="1"/>
</dbReference>
<evidence type="ECO:0000256" key="6">
    <source>
        <dbReference type="ARBA" id="ARBA00022729"/>
    </source>
</evidence>
<dbReference type="FunFam" id="3.20.20.80:FF:000063">
    <property type="entry name" value="Beta-hexosaminidase"/>
    <property type="match status" value="1"/>
</dbReference>
<evidence type="ECO:0000256" key="10">
    <source>
        <dbReference type="PIRSR" id="PIRSR625705-1"/>
    </source>
</evidence>
<comment type="catalytic activity">
    <reaction evidence="1">
        <text>Hydrolysis of terminal non-reducing N-acetyl-D-hexosamine residues in N-acetyl-beta-D-hexosaminides.</text>
        <dbReference type="EC" id="3.2.1.52"/>
    </reaction>
</comment>
<feature type="compositionally biased region" description="Basic and acidic residues" evidence="11">
    <location>
        <begin position="129"/>
        <end position="141"/>
    </location>
</feature>
<comment type="similarity">
    <text evidence="3">Belongs to the glycosyl hydrolase 20 family.</text>
</comment>
<evidence type="ECO:0000256" key="11">
    <source>
        <dbReference type="SAM" id="MobiDB-lite"/>
    </source>
</evidence>
<feature type="compositionally biased region" description="Low complexity" evidence="11">
    <location>
        <begin position="1052"/>
        <end position="1069"/>
    </location>
</feature>
<evidence type="ECO:0000259" key="13">
    <source>
        <dbReference type="PROSITE" id="PS50867"/>
    </source>
</evidence>
<feature type="compositionally biased region" description="Polar residues" evidence="11">
    <location>
        <begin position="1037"/>
        <end position="1051"/>
    </location>
</feature>
<dbReference type="InterPro" id="IPR015883">
    <property type="entry name" value="Glyco_hydro_20_cat"/>
</dbReference>
<keyword evidence="7" id="KW-0378">Hydrolase</keyword>
<protein>
    <recommendedName>
        <fullName evidence="4">beta-N-acetylhexosaminidase</fullName>
        <ecNumber evidence="4">3.2.1.52</ecNumber>
    </recommendedName>
</protein>
<feature type="compositionally biased region" description="Polar residues" evidence="11">
    <location>
        <begin position="1542"/>
        <end position="1553"/>
    </location>
</feature>
<feature type="compositionally biased region" description="Pro residues" evidence="11">
    <location>
        <begin position="373"/>
        <end position="392"/>
    </location>
</feature>
<feature type="compositionally biased region" description="Acidic residues" evidence="11">
    <location>
        <begin position="37"/>
        <end position="51"/>
    </location>
</feature>
<dbReference type="Pfam" id="PF00856">
    <property type="entry name" value="SET"/>
    <property type="match status" value="1"/>
</dbReference>
<dbReference type="PROSITE" id="PS50867">
    <property type="entry name" value="PRE_SET"/>
    <property type="match status" value="1"/>
</dbReference>
<dbReference type="SUPFAM" id="SSF82199">
    <property type="entry name" value="SET domain"/>
    <property type="match status" value="1"/>
</dbReference>
<feature type="compositionally biased region" description="Low complexity" evidence="11">
    <location>
        <begin position="8"/>
        <end position="33"/>
    </location>
</feature>
<dbReference type="GO" id="GO:0016020">
    <property type="term" value="C:membrane"/>
    <property type="evidence" value="ECO:0007669"/>
    <property type="project" value="TreeGrafter"/>
</dbReference>
<dbReference type="Gene3D" id="3.20.20.80">
    <property type="entry name" value="Glycosidases"/>
    <property type="match status" value="1"/>
</dbReference>
<dbReference type="SMART" id="SM00468">
    <property type="entry name" value="PreSET"/>
    <property type="match status" value="1"/>
</dbReference>
<evidence type="ECO:0000259" key="12">
    <source>
        <dbReference type="PROSITE" id="PS50280"/>
    </source>
</evidence>
<organism evidence="14 15">
    <name type="scientific">Boletus reticuloceps</name>
    <dbReference type="NCBI Taxonomy" id="495285"/>
    <lineage>
        <taxon>Eukaryota</taxon>
        <taxon>Fungi</taxon>
        <taxon>Dikarya</taxon>
        <taxon>Basidiomycota</taxon>
        <taxon>Agaricomycotina</taxon>
        <taxon>Agaricomycetes</taxon>
        <taxon>Agaricomycetidae</taxon>
        <taxon>Boletales</taxon>
        <taxon>Boletineae</taxon>
        <taxon>Boletaceae</taxon>
        <taxon>Boletoideae</taxon>
        <taxon>Boletus</taxon>
    </lineage>
</organism>
<feature type="region of interest" description="Disordered" evidence="11">
    <location>
        <begin position="1088"/>
        <end position="1155"/>
    </location>
</feature>
<dbReference type="InterPro" id="IPR046341">
    <property type="entry name" value="SET_dom_sf"/>
</dbReference>
<feature type="compositionally biased region" description="Basic and acidic residues" evidence="11">
    <location>
        <begin position="166"/>
        <end position="175"/>
    </location>
</feature>
<dbReference type="GO" id="GO:0004563">
    <property type="term" value="F:beta-N-acetylhexosaminidase activity"/>
    <property type="evidence" value="ECO:0007669"/>
    <property type="project" value="UniProtKB-EC"/>
</dbReference>
<feature type="region of interest" description="Disordered" evidence="11">
    <location>
        <begin position="1171"/>
        <end position="1300"/>
    </location>
</feature>
<comment type="subcellular location">
    <subcellularLocation>
        <location evidence="2">Chromosome</location>
    </subcellularLocation>
</comment>
<dbReference type="SUPFAM" id="SSF55545">
    <property type="entry name" value="beta-N-acetylhexosaminidase-like domain"/>
    <property type="match status" value="1"/>
</dbReference>
<dbReference type="InterPro" id="IPR029019">
    <property type="entry name" value="HEX_eukaryotic_N"/>
</dbReference>
<dbReference type="Proteomes" id="UP000683000">
    <property type="component" value="Unassembled WGS sequence"/>
</dbReference>
<feature type="compositionally biased region" description="Basic and acidic residues" evidence="11">
    <location>
        <begin position="871"/>
        <end position="884"/>
    </location>
</feature>
<keyword evidence="5" id="KW-0158">Chromosome</keyword>
<dbReference type="PROSITE" id="PS50280">
    <property type="entry name" value="SET"/>
    <property type="match status" value="1"/>
</dbReference>
<feature type="compositionally biased region" description="Low complexity" evidence="11">
    <location>
        <begin position="1207"/>
        <end position="1239"/>
    </location>
</feature>
<keyword evidence="6" id="KW-0732">Signal</keyword>
<keyword evidence="8" id="KW-0325">Glycoprotein</keyword>
<feature type="compositionally biased region" description="Polar residues" evidence="11">
    <location>
        <begin position="831"/>
        <end position="841"/>
    </location>
</feature>
<feature type="compositionally biased region" description="Polar residues" evidence="11">
    <location>
        <begin position="151"/>
        <end position="161"/>
    </location>
</feature>
<evidence type="ECO:0000256" key="7">
    <source>
        <dbReference type="ARBA" id="ARBA00022801"/>
    </source>
</evidence>
<evidence type="ECO:0000256" key="1">
    <source>
        <dbReference type="ARBA" id="ARBA00001231"/>
    </source>
</evidence>
<evidence type="ECO:0000256" key="2">
    <source>
        <dbReference type="ARBA" id="ARBA00004286"/>
    </source>
</evidence>
<dbReference type="InterPro" id="IPR029018">
    <property type="entry name" value="Hex-like_dom2"/>
</dbReference>
<feature type="region of interest" description="Disordered" evidence="11">
    <location>
        <begin position="1"/>
        <end position="855"/>
    </location>
</feature>
<dbReference type="EMBL" id="JAGFBS010000025">
    <property type="protein sequence ID" value="KAG6372773.1"/>
    <property type="molecule type" value="Genomic_DNA"/>
</dbReference>
<comment type="caution">
    <text evidence="14">The sequence shown here is derived from an EMBL/GenBank/DDBJ whole genome shotgun (WGS) entry which is preliminary data.</text>
</comment>
<dbReference type="InterPro" id="IPR007728">
    <property type="entry name" value="Pre-SET_dom"/>
</dbReference>
<feature type="compositionally biased region" description="Low complexity" evidence="11">
    <location>
        <begin position="812"/>
        <end position="824"/>
    </location>
</feature>
<feature type="active site" description="Proton donor" evidence="10">
    <location>
        <position position="2273"/>
    </location>
</feature>
<dbReference type="Gene3D" id="3.30.379.10">
    <property type="entry name" value="Chitobiase/beta-hexosaminidase domain 2-like"/>
    <property type="match status" value="1"/>
</dbReference>
<feature type="compositionally biased region" description="Pro residues" evidence="11">
    <location>
        <begin position="843"/>
        <end position="852"/>
    </location>
</feature>
<dbReference type="EC" id="3.2.1.52" evidence="4"/>
<name>A0A8I3A5T5_9AGAM</name>
<proteinExistence type="inferred from homology"/>
<feature type="compositionally biased region" description="Low complexity" evidence="11">
    <location>
        <begin position="393"/>
        <end position="407"/>
    </location>
</feature>
<feature type="region of interest" description="Disordered" evidence="11">
    <location>
        <begin position="1503"/>
        <end position="1553"/>
    </location>
</feature>
<feature type="domain" description="Pre-SET" evidence="13">
    <location>
        <begin position="1669"/>
        <end position="1748"/>
    </location>
</feature>
<feature type="compositionally biased region" description="Polar residues" evidence="11">
    <location>
        <begin position="192"/>
        <end position="217"/>
    </location>
</feature>
<feature type="compositionally biased region" description="Basic and acidic residues" evidence="11">
    <location>
        <begin position="535"/>
        <end position="544"/>
    </location>
</feature>
<reference evidence="14" key="1">
    <citation type="submission" date="2021-03" db="EMBL/GenBank/DDBJ databases">
        <title>Evolutionary innovations through gain and loss of genes in the ectomycorrhizal Boletales.</title>
        <authorList>
            <person name="Wu G."/>
            <person name="Miyauchi S."/>
            <person name="Morin E."/>
            <person name="Yang Z.-L."/>
            <person name="Xu J."/>
            <person name="Martin F.M."/>
        </authorList>
    </citation>
    <scope>NUCLEOTIDE SEQUENCE</scope>
    <source>
        <strain evidence="14">BR01</strain>
    </source>
</reference>
<evidence type="ECO:0000256" key="9">
    <source>
        <dbReference type="ARBA" id="ARBA00023295"/>
    </source>
</evidence>
<sequence>MTPRRRPGISPGPSWAVLSEPATSSPSTRTSIRSDTDFDLDADMGDDESEHEPERAPISKRKAPTDELGSARKPHKLPRLDPNGSASTHRVTSSSSASASPSKSRDTAHASRTQPAPPPPAQKFSKKPISPERLRTSRDESTSSGTSTTSDFPQTLSQWVQKANARGKEKEKETTRTQGSVTTRRGPPVTARKQTTQVKNVRKVTTANLLQNAQNPSDPMDESRSWTRIRPKGKQKRTNFDEEMGRSRPLAVARERIGDTIELTDSSDSTRRPRPSQPSTTNGPRPSVLLNKGDPIIITSGSEDDHLPAMYLTQRRRSGPSGTQGQGASRKGVPPPVDVEVISILDSDEDLGTSGAASRPPEASAAQASTSRPNPPPSPSQRSPAAPPPAPKPVTAATPTTPVSTSTQLPEYPPSRPQDTQQHDSEQPSSPSCGPPPDDFDDAFGNMDFDTTGDDVNPGGALNGWDNFDVGPLLATVPTMVSSEPAVAGGGTSTSVPEGAEDESGPDALFDSYVNMDQLEGDVDHEMVDGAPPERGNEAEERVVENGVTNDLEASAPEQPPASRSENGPNLDGDRNGDVRVRDLEEGEVDPNEAPPLSTRFPETPESGEIGSQDVSQPPTQPGVARLAQTSTLSRLPSSAPVSPRSSASAKSASQPLERTSTLVMPDISLYKGVRFRRPFPGPRENSFFSRALNGAARSGKAIESAGEENEQREGGESAGGGVSAPVEVLSSVGGVQNLDGDADMQDDSAVSMPGPSKASDEAVVPTPQPVPQQPEEDSMVPDVQSTLSTVQVQPPTVEPIVTANDSSVLASTQPTTSSTQVTLPQPPPATQSMDRPSSSPFIAPPRVPRPNTPRSLVEVLNELRREKLQELKEGRELVQKRSAVDLTAEHATPLKSAGQGPQETSVPPPSQPLTPMPSSSQPTRTFGRTPSLNNLRTLLARRNPEASPARPIPAATPTHASNEDGDSLASFEPVLEPEATQMPTLADEDSHMPTEPLAIPAPKLTDTDSHAQLEPIMFPAPATPQVPTSMDAKDGPSSSSESARLNKSIASTPTPTTVSTSESSGSSSAHVRRHRAVPLVPFEAFISPAPRKGDHERGKKIDKGKGKEVAHAADPFVSPAVKRSRTSMGTSGSAGAWLLGSQRPKGRVSWHARQASASSAFEAYIVRDVPKQTSEAHTGTGTGIGTDTGSGTAQPVKSPPLPQSPKQPITEGPESVSISSPVVPDVTPVAVPVPVPESDVGEDGNGRDGSAEDTNAMEVDVDAEDVDAEDVCINSTRVDDGMAVGKGEGEPETREEAEVDETDTLLELASVHLSQPEGTAEDVTEVLQPRADEADEAEEMDVMDEVDSPPRDPEMGGDDEGETISQTVPDGASSIPGQREANEVSDMPVHIRRISHAYLQSTSRVAPEKGVVRDDAIRTPDHATTPDLVLPEDDGASLVELFSKEADQNDSYDASHTRHRSGADSVAECDALLTAPAGYESEFEDVTIGSLLRGRHASSTLLKLPQVRSRSPRSSSRERSPESRTASSVDSDVVRHHPVSVSGQIQDGSSSWSGPEPKYLCGYRIITWASYVAEQRERQPEHRLSRTLPHSLQDHMNTLPASFRNSDIARRIFEAHIQEAMINEPRAPPIEIFDNDIGDEVTPRWEFHYTNEMWYGEDVPPPDIKRLESCKCVGKCDPKSGKCACARRQLKWVQQYIDADIIPSTWPGSPFVYDSKGVLQRLECPIFECNRFCDCDDDCPNRVVQNGRKWPVHIVRTEHKGWGNTVALILCLVSLICVIGVSAGNKKIPKGSYLGIYAGELLTEQEGEERGRYYDLYGRTYLFSIDFHHLKFDMEDPEDWENLYVVDAYHAGNVSARQNHSCDPNCKIFACYIDDADVDKPLLAVFTTRDVEPWEELCFSYYGDIDEKREEIEKAREGGEELVRGHAVYAQCRCEASNFQMALRLLLALSLLHSAWALWPIPTALSTGNTALVLSSDFYFDVAVQNAPDDLYNAVQQAQYYLENDKLGRLVVGRGANDSAAVTNAKSLPSLKLTLASGVTANPISTESVKPLGTRSEEYVLTVPADGSPATLSANSTLGLYRGLTTFGQMWYYYGGETYTLEAPISIEDAPAYPYRGFGLDTSRNYFPVADLQRTLDAMSWVKINTFHWHIVDSQSFPLEIAQYPQLAANGAYSADQTYSESDVQNLVQYAAEHGIDVIMEIDTPGHTSVIGATYPEYVACMDASPWSTYANEPPAGQLRFALPEVVNFATSLLSSVAKTLPSSYFSTGGDELNTNCYVNDTLTQQQLKSANTTLAGALATFTNSTHSALMAEGKTPVVWEEMVLVWNLTLSKEAIVMVWISSEDAAAVANLGYRIVHAPSNYFYLDCGAGGWLGDYSPGNSWCDPFKTWSESYTFDPLANLTESQYSLVLGGEQILWAEQSGPENLDTIVWPRAASSAEIFWSAKQPSGAALNVSEALPRLHDMRYRMVQRGLNPINLQPQWCALRPHACDLFA</sequence>
<dbReference type="GO" id="GO:0030203">
    <property type="term" value="P:glycosaminoglycan metabolic process"/>
    <property type="evidence" value="ECO:0007669"/>
    <property type="project" value="TreeGrafter"/>
</dbReference>
<feature type="compositionally biased region" description="Low complexity" evidence="11">
    <location>
        <begin position="933"/>
        <end position="942"/>
    </location>
</feature>
<dbReference type="InterPro" id="IPR025705">
    <property type="entry name" value="Beta_hexosaminidase_sua/sub"/>
</dbReference>
<dbReference type="SMART" id="SM00317">
    <property type="entry name" value="SET"/>
    <property type="match status" value="1"/>
</dbReference>
<evidence type="ECO:0000256" key="3">
    <source>
        <dbReference type="ARBA" id="ARBA00006285"/>
    </source>
</evidence>
<dbReference type="Pfam" id="PF14845">
    <property type="entry name" value="Glycohydro_20b2"/>
    <property type="match status" value="1"/>
</dbReference>
<feature type="compositionally biased region" description="Acidic residues" evidence="11">
    <location>
        <begin position="1260"/>
        <end position="1271"/>
    </location>
</feature>
<dbReference type="GO" id="GO:0008270">
    <property type="term" value="F:zinc ion binding"/>
    <property type="evidence" value="ECO:0007669"/>
    <property type="project" value="InterPro"/>
</dbReference>
<feature type="compositionally biased region" description="Basic and acidic residues" evidence="11">
    <location>
        <begin position="1092"/>
        <end position="1112"/>
    </location>
</feature>
<feature type="compositionally biased region" description="Acidic residues" evidence="11">
    <location>
        <begin position="1334"/>
        <end position="1348"/>
    </location>
</feature>
<dbReference type="Pfam" id="PF05033">
    <property type="entry name" value="Pre-SET"/>
    <property type="match status" value="1"/>
</dbReference>
<dbReference type="PANTHER" id="PTHR22600:SF26">
    <property type="entry name" value="BETA-N-ACETYLHEXOSAMINIDASE"/>
    <property type="match status" value="1"/>
</dbReference>
<dbReference type="GO" id="GO:0005975">
    <property type="term" value="P:carbohydrate metabolic process"/>
    <property type="evidence" value="ECO:0007669"/>
    <property type="project" value="InterPro"/>
</dbReference>
<feature type="compositionally biased region" description="Low complexity" evidence="11">
    <location>
        <begin position="85"/>
        <end position="102"/>
    </location>
</feature>
<dbReference type="Gene3D" id="2.170.270.10">
    <property type="entry name" value="SET domain"/>
    <property type="match status" value="1"/>
</dbReference>
<dbReference type="GO" id="GO:0005694">
    <property type="term" value="C:chromosome"/>
    <property type="evidence" value="ECO:0007669"/>
    <property type="project" value="UniProtKB-SubCell"/>
</dbReference>
<dbReference type="OrthoDB" id="428480at2759"/>
<feature type="region of interest" description="Disordered" evidence="11">
    <location>
        <begin position="1313"/>
        <end position="1387"/>
    </location>
</feature>
<dbReference type="GO" id="GO:0042054">
    <property type="term" value="F:histone methyltransferase activity"/>
    <property type="evidence" value="ECO:0007669"/>
    <property type="project" value="InterPro"/>
</dbReference>
<dbReference type="GO" id="GO:0005634">
    <property type="term" value="C:nucleus"/>
    <property type="evidence" value="ECO:0007669"/>
    <property type="project" value="InterPro"/>
</dbReference>